<dbReference type="Pfam" id="PF13358">
    <property type="entry name" value="DDE_3"/>
    <property type="match status" value="1"/>
</dbReference>
<name>A0A5K7ZZ35_9BACT</name>
<organism evidence="5 7">
    <name type="scientific">Desulfosarcina ovata subsp. sediminis</name>
    <dbReference type="NCBI Taxonomy" id="885957"/>
    <lineage>
        <taxon>Bacteria</taxon>
        <taxon>Pseudomonadati</taxon>
        <taxon>Thermodesulfobacteriota</taxon>
        <taxon>Desulfobacteria</taxon>
        <taxon>Desulfobacterales</taxon>
        <taxon>Desulfosarcinaceae</taxon>
        <taxon>Desulfosarcina</taxon>
    </lineage>
</organism>
<dbReference type="Proteomes" id="UP000425960">
    <property type="component" value="Chromosome"/>
</dbReference>
<dbReference type="EMBL" id="AP021876">
    <property type="protein sequence ID" value="BBO81349.1"/>
    <property type="molecule type" value="Genomic_DNA"/>
</dbReference>
<evidence type="ECO:0000259" key="1">
    <source>
        <dbReference type="Pfam" id="PF13358"/>
    </source>
</evidence>
<dbReference type="PANTHER" id="PTHR33939">
    <property type="entry name" value="PROTEIN CBG22215"/>
    <property type="match status" value="1"/>
</dbReference>
<dbReference type="GO" id="GO:0003676">
    <property type="term" value="F:nucleic acid binding"/>
    <property type="evidence" value="ECO:0007669"/>
    <property type="project" value="InterPro"/>
</dbReference>
<sequence>MVSRRGKPLSPDVKKLTVSVKQYFDRVKIEPKEPSVKRTADALGLGIATVKRIMASYNRDPKLLEEEGRMRGRPVHAVDVSHQEAVRTYVRNANNNGEYITLADIMNFLKEEYADESFHKATLARALNRWGFEFGKGTRTQHLKEKDHVVAARQRYLREKRSNRDNGNETATRRPEIYLDESYVNKNHSNDFIWYYGEDGPWVQKPTGNGERFIVLNAITQSGWIPGSKLVFKSTKKTGDYHGQMNWDLFKKWFAEMLLPNIPKNSLIIMDNASYHNILSEHSPPTSQSSKKKIKDWLEQNKIYCRDDCLKAELVEVLKKIAPEPIYAIDEIAANHGHKVLRTPPYHPELQPIETCWGVVKNHVARNCDFTMKNLAVQLDAGFDKVTEKTCKAIISRVRKTEDEFWTSCLRMEAQ</sequence>
<dbReference type="AlphaFoldDB" id="A0A5K7ZZ35"/>
<accession>A0A5K7ZZ35</accession>
<reference evidence="5 7" key="1">
    <citation type="submission" date="2019-11" db="EMBL/GenBank/DDBJ databases">
        <title>Comparative genomics of hydrocarbon-degrading Desulfosarcina strains.</title>
        <authorList>
            <person name="Watanabe M."/>
            <person name="Kojima H."/>
            <person name="Fukui M."/>
        </authorList>
    </citation>
    <scope>NUCLEOTIDE SEQUENCE [LARGE SCALE GENOMIC DNA]</scope>
    <source>
        <strain evidence="5 7">28bB2T</strain>
    </source>
</reference>
<dbReference type="EMBL" id="AP021876">
    <property type="protein sequence ID" value="BBO84262.1"/>
    <property type="molecule type" value="Genomic_DNA"/>
</dbReference>
<dbReference type="EMBL" id="AP021876">
    <property type="protein sequence ID" value="BBO86190.1"/>
    <property type="molecule type" value="Genomic_DNA"/>
</dbReference>
<evidence type="ECO:0000313" key="7">
    <source>
        <dbReference type="Proteomes" id="UP000425960"/>
    </source>
</evidence>
<dbReference type="KEGG" id="dov:DSCO28_48280"/>
<evidence type="ECO:0000313" key="3">
    <source>
        <dbReference type="EMBL" id="BBO82573.1"/>
    </source>
</evidence>
<dbReference type="KEGG" id="dov:DSCO28_19150"/>
<evidence type="ECO:0000313" key="5">
    <source>
        <dbReference type="EMBL" id="BBO85468.1"/>
    </source>
</evidence>
<proteinExistence type="predicted"/>
<dbReference type="InterPro" id="IPR036397">
    <property type="entry name" value="RNaseH_sf"/>
</dbReference>
<dbReference type="KEGG" id="dov:DSCO28_67560"/>
<dbReference type="EMBL" id="AP021876">
    <property type="protein sequence ID" value="BBO85468.1"/>
    <property type="molecule type" value="Genomic_DNA"/>
</dbReference>
<dbReference type="RefSeq" id="WP_155322082.1">
    <property type="nucleotide sequence ID" value="NZ_AP021876.1"/>
</dbReference>
<evidence type="ECO:0000313" key="4">
    <source>
        <dbReference type="EMBL" id="BBO84262.1"/>
    </source>
</evidence>
<dbReference type="KEGG" id="dov:DSCO28_60340"/>
<evidence type="ECO:0000313" key="2">
    <source>
        <dbReference type="EMBL" id="BBO81349.1"/>
    </source>
</evidence>
<feature type="domain" description="Tc1-like transposase DDE" evidence="1">
    <location>
        <begin position="177"/>
        <end position="367"/>
    </location>
</feature>
<dbReference type="EMBL" id="AP021876">
    <property type="protein sequence ID" value="BBO82573.1"/>
    <property type="molecule type" value="Genomic_DNA"/>
</dbReference>
<gene>
    <name evidence="2" type="ORF">DSCO28_19150</name>
    <name evidence="3" type="ORF">DSCO28_31390</name>
    <name evidence="4" type="ORF">DSCO28_48280</name>
    <name evidence="5" type="ORF">DSCO28_60340</name>
    <name evidence="6" type="ORF">DSCO28_67560</name>
</gene>
<evidence type="ECO:0000313" key="6">
    <source>
        <dbReference type="EMBL" id="BBO86190.1"/>
    </source>
</evidence>
<dbReference type="Gene3D" id="3.30.420.10">
    <property type="entry name" value="Ribonuclease H-like superfamily/Ribonuclease H"/>
    <property type="match status" value="1"/>
</dbReference>
<protein>
    <recommendedName>
        <fullName evidence="1">Tc1-like transposase DDE domain-containing protein</fullName>
    </recommendedName>
</protein>
<dbReference type="InterPro" id="IPR038717">
    <property type="entry name" value="Tc1-like_DDE_dom"/>
</dbReference>
<dbReference type="KEGG" id="dov:DSCO28_31390"/>
<dbReference type="PANTHER" id="PTHR33939:SF1">
    <property type="entry name" value="DUF4371 DOMAIN-CONTAINING PROTEIN"/>
    <property type="match status" value="1"/>
</dbReference>